<dbReference type="Gene3D" id="2.170.290.10">
    <property type="entry name" value="baseplate structural protein gp8, domain 2"/>
    <property type="match status" value="1"/>
</dbReference>
<accession>E3SMR9</accession>
<gene>
    <name evidence="1" type="primary">gp8</name>
    <name evidence="1" type="ORF">PHM1_088</name>
</gene>
<dbReference type="OrthoDB" id="2344at10239"/>
<proteinExistence type="predicted"/>
<dbReference type="InterPro" id="IPR036327">
    <property type="entry name" value="Gp8_sf"/>
</dbReference>
<dbReference type="RefSeq" id="YP_004322513.1">
    <property type="nucleotide sequence ID" value="NC_015280.1"/>
</dbReference>
<reference evidence="1 2" key="1">
    <citation type="journal article" date="2010" name="Environ. Microbiol.">
        <title>Genomic analysis of oceanic cyanobacterial myoviruses compared with T4-like myoviruses from diverse hosts and environments.</title>
        <authorList>
            <person name="Sullivan M.B."/>
            <person name="Huang K.H."/>
            <person name="Ignacio-Espinoza J.C."/>
            <person name="Berlin A.M."/>
            <person name="Kelly L."/>
            <person name="Weigele P.R."/>
            <person name="DeFrancesco A.S."/>
            <person name="Kern S.E."/>
            <person name="Thompson L.R."/>
            <person name="Young S."/>
            <person name="Yandava C."/>
            <person name="Fu R."/>
            <person name="Krastins B."/>
            <person name="Chase M."/>
            <person name="Sarracino D."/>
            <person name="Osburne M.S."/>
            <person name="Henn M.R."/>
            <person name="Chisholm S.W."/>
        </authorList>
    </citation>
    <scope>NUCLEOTIDE SEQUENCE [LARGE SCALE GENOMIC DNA]</scope>
    <source>
        <strain evidence="1">M4-247</strain>
    </source>
</reference>
<dbReference type="EMBL" id="GU071101">
    <property type="protein sequence ID" value="ADO98712.1"/>
    <property type="molecule type" value="Genomic_DNA"/>
</dbReference>
<dbReference type="Gene3D" id="2.60.340.10">
    <property type="entry name" value="baseplate structural protein gp8, domain 1"/>
    <property type="match status" value="2"/>
</dbReference>
<sequence>MALVTDNFRIYAAESFRNTLQATNKVYMFVGRAKTWGSSDVPPTGEPLDSFEYARTSYGDSVAFKRVDISDTALVIPRVDWTDPTKTTGGVGRTYSMYKPDYAPTKTTANGSSRLYDSNFYVMNSDFNVYKCLYNGQSPEFPRGRPSLVEPTGTSTTIIETSDSPGVYSYRWKYLYTIDADNILKFVTSEFIPVLSNSLVTSAANTGSVDTVVIENAGSGYNNGQFTNVPIRGDYNVNGGTQALCTVNVVSGSVSSVTITQAGSGYSFASIDVSLITNIGNGSDASLDVVLPPNGGHGNDSVRELGAYRLMFASKLETTSAFIDFPNDLTYRRVGLVLNPTDYNTTTVCSQNTRSAVKALIFPQSGAGTPSGTFAPGETITQSTTGAKGFVVSYDATTKVLKYYQDSTDGTVNGNVIAFAGANQITGSTNSYTATPDATFGTASVPLTQITIGVSVYELGLSFVEGYANEEIELNSGEILYLDNRIPITRSADQNEELKVVIEF</sequence>
<dbReference type="KEGG" id="vg:10327001"/>
<evidence type="ECO:0000313" key="2">
    <source>
        <dbReference type="Proteomes" id="UP000006530"/>
    </source>
</evidence>
<protein>
    <submittedName>
        <fullName evidence="1">Baseplate wedge</fullName>
    </submittedName>
</protein>
<organism evidence="1 2">
    <name type="scientific">Prochlorococcus phage P-HM1</name>
    <dbReference type="NCBI Taxonomy" id="445700"/>
    <lineage>
        <taxon>Viruses</taxon>
        <taxon>Duplodnaviria</taxon>
        <taxon>Heunggongvirae</taxon>
        <taxon>Uroviricota</taxon>
        <taxon>Caudoviricetes</taxon>
        <taxon>Eurybiavirus</taxon>
        <taxon>Eurybiavirus PHM2</taxon>
    </lineage>
</organism>
<keyword evidence="2" id="KW-1185">Reference proteome</keyword>
<dbReference type="GeneID" id="10327001"/>
<dbReference type="SUPFAM" id="SSF89433">
    <property type="entry name" value="Baseplate structural protein gp8"/>
    <property type="match status" value="2"/>
</dbReference>
<evidence type="ECO:0000313" key="1">
    <source>
        <dbReference type="EMBL" id="ADO98712.1"/>
    </source>
</evidence>
<name>E3SMR9_9CAUD</name>
<dbReference type="Proteomes" id="UP000006530">
    <property type="component" value="Segment"/>
</dbReference>